<evidence type="ECO:0000313" key="4">
    <source>
        <dbReference type="Proteomes" id="UP000177354"/>
    </source>
</evidence>
<protein>
    <recommendedName>
        <fullName evidence="2">Nudix hydrolase domain-containing protein</fullName>
    </recommendedName>
</protein>
<evidence type="ECO:0000256" key="1">
    <source>
        <dbReference type="ARBA" id="ARBA00022801"/>
    </source>
</evidence>
<dbReference type="InterPro" id="IPR020084">
    <property type="entry name" value="NUDIX_hydrolase_CS"/>
</dbReference>
<dbReference type="GO" id="GO:0004081">
    <property type="term" value="F:bis(5'-nucleosyl)-tetraphosphatase (asymmetrical) activity"/>
    <property type="evidence" value="ECO:0007669"/>
    <property type="project" value="TreeGrafter"/>
</dbReference>
<comment type="caution">
    <text evidence="3">The sequence shown here is derived from an EMBL/GenBank/DDBJ whole genome shotgun (WGS) entry which is preliminary data.</text>
</comment>
<name>A0A1F5Z3Y3_9BACT</name>
<feature type="domain" description="Nudix hydrolase" evidence="2">
    <location>
        <begin position="2"/>
        <end position="140"/>
    </location>
</feature>
<dbReference type="Gene3D" id="3.90.79.10">
    <property type="entry name" value="Nucleoside Triphosphate Pyrophosphohydrolase"/>
    <property type="match status" value="1"/>
</dbReference>
<dbReference type="PANTHER" id="PTHR21340:SF0">
    <property type="entry name" value="BIS(5'-NUCLEOSYL)-TETRAPHOSPHATASE [ASYMMETRICAL]"/>
    <property type="match status" value="1"/>
</dbReference>
<evidence type="ECO:0000313" key="3">
    <source>
        <dbReference type="EMBL" id="OGG07151.1"/>
    </source>
</evidence>
<dbReference type="InterPro" id="IPR015797">
    <property type="entry name" value="NUDIX_hydrolase-like_dom_sf"/>
</dbReference>
<evidence type="ECO:0000259" key="2">
    <source>
        <dbReference type="PROSITE" id="PS51462"/>
    </source>
</evidence>
<keyword evidence="1" id="KW-0378">Hydrolase</keyword>
<proteinExistence type="predicted"/>
<dbReference type="SUPFAM" id="SSF55811">
    <property type="entry name" value="Nudix"/>
    <property type="match status" value="1"/>
</dbReference>
<dbReference type="GO" id="GO:0006754">
    <property type="term" value="P:ATP biosynthetic process"/>
    <property type="evidence" value="ECO:0007669"/>
    <property type="project" value="TreeGrafter"/>
</dbReference>
<dbReference type="InterPro" id="IPR000086">
    <property type="entry name" value="NUDIX_hydrolase_dom"/>
</dbReference>
<reference evidence="3 4" key="1">
    <citation type="journal article" date="2016" name="Nat. Commun.">
        <title>Thousands of microbial genomes shed light on interconnected biogeochemical processes in an aquifer system.</title>
        <authorList>
            <person name="Anantharaman K."/>
            <person name="Brown C.T."/>
            <person name="Hug L.A."/>
            <person name="Sharon I."/>
            <person name="Castelle C.J."/>
            <person name="Probst A.J."/>
            <person name="Thomas B.C."/>
            <person name="Singh A."/>
            <person name="Wilkins M.J."/>
            <person name="Karaoz U."/>
            <person name="Brodie E.L."/>
            <person name="Williams K.H."/>
            <person name="Hubbard S.S."/>
            <person name="Banfield J.F."/>
        </authorList>
    </citation>
    <scope>NUCLEOTIDE SEQUENCE [LARGE SCALE GENOMIC DNA]</scope>
</reference>
<sequence length="144" mass="16821">MVKEYSAGGIVYKKSKKGIYWLVAQHSHHKGWVFPKGLIGDHRKGESSRETALREVLEETGIKAKIVAKIPKSVTYFYTWQGEKRFKTVTYYLMEYIGGDISDHDWEMSQVVWLTESETEKKLSFKSDKEAFQYARQLFKQNSI</sequence>
<accession>A0A1F5Z3Y3</accession>
<dbReference type="InterPro" id="IPR051325">
    <property type="entry name" value="Nudix_hydrolase_domain"/>
</dbReference>
<dbReference type="CDD" id="cd03673">
    <property type="entry name" value="NUDIX_Ap6A_hydrolase"/>
    <property type="match status" value="1"/>
</dbReference>
<gene>
    <name evidence="3" type="ORF">A2777_03340</name>
</gene>
<dbReference type="GO" id="GO:0006167">
    <property type="term" value="P:AMP biosynthetic process"/>
    <property type="evidence" value="ECO:0007669"/>
    <property type="project" value="TreeGrafter"/>
</dbReference>
<dbReference type="Pfam" id="PF00293">
    <property type="entry name" value="NUDIX"/>
    <property type="match status" value="1"/>
</dbReference>
<dbReference type="PROSITE" id="PS51462">
    <property type="entry name" value="NUDIX"/>
    <property type="match status" value="1"/>
</dbReference>
<dbReference type="Proteomes" id="UP000177354">
    <property type="component" value="Unassembled WGS sequence"/>
</dbReference>
<organism evidence="3 4">
    <name type="scientific">Candidatus Gottesmanbacteria bacterium RIFCSPHIGHO2_01_FULL_40_15</name>
    <dbReference type="NCBI Taxonomy" id="1798376"/>
    <lineage>
        <taxon>Bacteria</taxon>
        <taxon>Candidatus Gottesmaniibacteriota</taxon>
    </lineage>
</organism>
<dbReference type="PANTHER" id="PTHR21340">
    <property type="entry name" value="DIADENOSINE 5,5-P1,P4-TETRAPHOSPHATE PYROPHOSPHOHYDROLASE MUTT"/>
    <property type="match status" value="1"/>
</dbReference>
<dbReference type="AlphaFoldDB" id="A0A1F5Z3Y3"/>
<dbReference type="EMBL" id="MFJF01000011">
    <property type="protein sequence ID" value="OGG07151.1"/>
    <property type="molecule type" value="Genomic_DNA"/>
</dbReference>
<dbReference type="PROSITE" id="PS00893">
    <property type="entry name" value="NUDIX_BOX"/>
    <property type="match status" value="1"/>
</dbReference>